<evidence type="ECO:0000313" key="2">
    <source>
        <dbReference type="EMBL" id="TDG38161.1"/>
    </source>
</evidence>
<dbReference type="Pfam" id="PF18701">
    <property type="entry name" value="DUF5641"/>
    <property type="match status" value="1"/>
</dbReference>
<organism evidence="2 3">
    <name type="scientific">Drosophila navojoa</name>
    <name type="common">Fruit fly</name>
    <dbReference type="NCBI Taxonomy" id="7232"/>
    <lineage>
        <taxon>Eukaryota</taxon>
        <taxon>Metazoa</taxon>
        <taxon>Ecdysozoa</taxon>
        <taxon>Arthropoda</taxon>
        <taxon>Hexapoda</taxon>
        <taxon>Insecta</taxon>
        <taxon>Pterygota</taxon>
        <taxon>Neoptera</taxon>
        <taxon>Endopterygota</taxon>
        <taxon>Diptera</taxon>
        <taxon>Brachycera</taxon>
        <taxon>Muscomorpha</taxon>
        <taxon>Ephydroidea</taxon>
        <taxon>Drosophilidae</taxon>
        <taxon>Drosophila</taxon>
    </lineage>
</organism>
<protein>
    <recommendedName>
        <fullName evidence="1">DUF5641 domain-containing protein</fullName>
    </recommendedName>
</protein>
<dbReference type="InterPro" id="IPR040676">
    <property type="entry name" value="DUF5641"/>
</dbReference>
<accession>A0A484ARE2</accession>
<keyword evidence="3" id="KW-1185">Reference proteome</keyword>
<evidence type="ECO:0000259" key="1">
    <source>
        <dbReference type="Pfam" id="PF18701"/>
    </source>
</evidence>
<name>A0A484ARE2_DRONA</name>
<gene>
    <name evidence="2" type="ORF">AWZ03_015417</name>
</gene>
<feature type="domain" description="DUF5641" evidence="1">
    <location>
        <begin position="3"/>
        <end position="34"/>
    </location>
</feature>
<dbReference type="EMBL" id="LSRL02009628">
    <property type="protein sequence ID" value="TDG38161.1"/>
    <property type="molecule type" value="Genomic_DNA"/>
</dbReference>
<evidence type="ECO:0000313" key="3">
    <source>
        <dbReference type="Proteomes" id="UP000295192"/>
    </source>
</evidence>
<dbReference type="AlphaFoldDB" id="A0A484ARE2"/>
<sequence length="70" mass="8264">RVFLKELHKRNKWQFAQRDLKVGDMAIVKDDKVAINDNTQEMMARFEWQTFSPPGVSPVYKLVILPMHYG</sequence>
<reference evidence="2 3" key="1">
    <citation type="journal article" date="2019" name="J. Hered.">
        <title>An Improved Genome Assembly for Drosophila navojoa, the Basal Species in the mojavensis Cluster.</title>
        <authorList>
            <person name="Vanderlinde T."/>
            <person name="Dupim E.G."/>
            <person name="Nazario-Yepiz N.O."/>
            <person name="Carvalho A.B."/>
        </authorList>
    </citation>
    <scope>NUCLEOTIDE SEQUENCE [LARGE SCALE GENOMIC DNA]</scope>
    <source>
        <strain evidence="2">Navoj_Jal97</strain>
        <tissue evidence="2">Whole organism</tissue>
    </source>
</reference>
<feature type="non-terminal residue" evidence="2">
    <location>
        <position position="1"/>
    </location>
</feature>
<dbReference type="Proteomes" id="UP000295192">
    <property type="component" value="Unassembled WGS sequence"/>
</dbReference>
<comment type="caution">
    <text evidence="2">The sequence shown here is derived from an EMBL/GenBank/DDBJ whole genome shotgun (WGS) entry which is preliminary data.</text>
</comment>
<proteinExistence type="predicted"/>